<organism evidence="1 2">
    <name type="scientific">Piscirickettsia litoralis</name>
    <dbReference type="NCBI Taxonomy" id="1891921"/>
    <lineage>
        <taxon>Bacteria</taxon>
        <taxon>Pseudomonadati</taxon>
        <taxon>Pseudomonadota</taxon>
        <taxon>Gammaproteobacteria</taxon>
        <taxon>Thiotrichales</taxon>
        <taxon>Piscirickettsiaceae</taxon>
        <taxon>Piscirickettsia</taxon>
    </lineage>
</organism>
<accession>A0ABX3A4Z0</accession>
<proteinExistence type="predicted"/>
<keyword evidence="2" id="KW-1185">Reference proteome</keyword>
<dbReference type="InterPro" id="IPR025516">
    <property type="entry name" value="DUF4404"/>
</dbReference>
<protein>
    <recommendedName>
        <fullName evidence="3">DUF4404 domain-containing protein</fullName>
    </recommendedName>
</protein>
<evidence type="ECO:0008006" key="3">
    <source>
        <dbReference type="Google" id="ProtNLM"/>
    </source>
</evidence>
<sequence>MIQDTLNKIEKQLESAKLSDEKRAELLELAKTLRAELLDLEKTSKDNARSIANFTQASTHELLKDDKNEDLLDLSAQALERSVVEFENSHPRLVQTVRDIIISLGNMGI</sequence>
<comment type="caution">
    <text evidence="1">The sequence shown here is derived from an EMBL/GenBank/DDBJ whole genome shotgun (WGS) entry which is preliminary data.</text>
</comment>
<gene>
    <name evidence="1" type="ORF">BGC07_14870</name>
</gene>
<evidence type="ECO:0000313" key="1">
    <source>
        <dbReference type="EMBL" id="ODN43932.1"/>
    </source>
</evidence>
<dbReference type="Proteomes" id="UP000094329">
    <property type="component" value="Unassembled WGS sequence"/>
</dbReference>
<dbReference type="RefSeq" id="WP_069313728.1">
    <property type="nucleotide sequence ID" value="NZ_MDTU01000001.1"/>
</dbReference>
<dbReference type="Pfam" id="PF14357">
    <property type="entry name" value="DUF4404"/>
    <property type="match status" value="1"/>
</dbReference>
<name>A0ABX3A4Z0_9GAMM</name>
<reference evidence="1 2" key="1">
    <citation type="submission" date="2016-08" db="EMBL/GenBank/DDBJ databases">
        <title>Draft genome sequence of Candidatus Piscirickettsia litoralis, from seawater.</title>
        <authorList>
            <person name="Wan X."/>
            <person name="Lee A.J."/>
            <person name="Hou S."/>
            <person name="Donachie S.P."/>
        </authorList>
    </citation>
    <scope>NUCLEOTIDE SEQUENCE [LARGE SCALE GENOMIC DNA]</scope>
    <source>
        <strain evidence="1 2">Y2</strain>
    </source>
</reference>
<evidence type="ECO:0000313" key="2">
    <source>
        <dbReference type="Proteomes" id="UP000094329"/>
    </source>
</evidence>
<dbReference type="EMBL" id="MDTU01000001">
    <property type="protein sequence ID" value="ODN43932.1"/>
    <property type="molecule type" value="Genomic_DNA"/>
</dbReference>